<evidence type="ECO:0000256" key="5">
    <source>
        <dbReference type="RuleBase" id="RU362125"/>
    </source>
</evidence>
<reference evidence="9 10" key="1">
    <citation type="submission" date="2022-11" db="EMBL/GenBank/DDBJ databases">
        <title>Mycobacterium sp. nov.</title>
        <authorList>
            <person name="Papic B."/>
            <person name="Spicic S."/>
            <person name="Duvnjak S."/>
        </authorList>
    </citation>
    <scope>NUCLEOTIDE SEQUENCE [LARGE SCALE GENOMIC DNA]</scope>
    <source>
        <strain evidence="9 10">CVI_P4</strain>
    </source>
</reference>
<evidence type="ECO:0000256" key="4">
    <source>
        <dbReference type="ARBA" id="ARBA00022827"/>
    </source>
</evidence>
<dbReference type="PANTHER" id="PTHR43884">
    <property type="entry name" value="ACYL-COA DEHYDROGENASE"/>
    <property type="match status" value="1"/>
</dbReference>
<comment type="similarity">
    <text evidence="2 5">Belongs to the acyl-CoA dehydrogenase family.</text>
</comment>
<dbReference type="SUPFAM" id="SSF56645">
    <property type="entry name" value="Acyl-CoA dehydrogenase NM domain-like"/>
    <property type="match status" value="1"/>
</dbReference>
<gene>
    <name evidence="9" type="ORF">ORI27_15500</name>
</gene>
<dbReference type="InterPro" id="IPR009075">
    <property type="entry name" value="AcylCo_DH/oxidase_C"/>
</dbReference>
<dbReference type="CDD" id="cd00567">
    <property type="entry name" value="ACAD"/>
    <property type="match status" value="1"/>
</dbReference>
<dbReference type="InterPro" id="IPR046373">
    <property type="entry name" value="Acyl-CoA_Oxase/DH_mid-dom_sf"/>
</dbReference>
<dbReference type="InterPro" id="IPR013786">
    <property type="entry name" value="AcylCoA_DH/ox_N"/>
</dbReference>
<evidence type="ECO:0000256" key="1">
    <source>
        <dbReference type="ARBA" id="ARBA00001974"/>
    </source>
</evidence>
<comment type="cofactor">
    <cofactor evidence="1 5">
        <name>FAD</name>
        <dbReference type="ChEBI" id="CHEBI:57692"/>
    </cofactor>
</comment>
<accession>A0ABT3SFF4</accession>
<dbReference type="InterPro" id="IPR009100">
    <property type="entry name" value="AcylCoA_DH/oxidase_NM_dom_sf"/>
</dbReference>
<organism evidence="9 10">
    <name type="scientific">Mycobacterium pinniadriaticum</name>
    <dbReference type="NCBI Taxonomy" id="2994102"/>
    <lineage>
        <taxon>Bacteria</taxon>
        <taxon>Bacillati</taxon>
        <taxon>Actinomycetota</taxon>
        <taxon>Actinomycetes</taxon>
        <taxon>Mycobacteriales</taxon>
        <taxon>Mycobacteriaceae</taxon>
        <taxon>Mycobacterium</taxon>
    </lineage>
</organism>
<keyword evidence="10" id="KW-1185">Reference proteome</keyword>
<dbReference type="Proteomes" id="UP001300745">
    <property type="component" value="Unassembled WGS sequence"/>
</dbReference>
<dbReference type="EMBL" id="JAPJDO010000012">
    <property type="protein sequence ID" value="MCX2938112.1"/>
    <property type="molecule type" value="Genomic_DNA"/>
</dbReference>
<dbReference type="SUPFAM" id="SSF47203">
    <property type="entry name" value="Acyl-CoA dehydrogenase C-terminal domain-like"/>
    <property type="match status" value="1"/>
</dbReference>
<dbReference type="Pfam" id="PF02771">
    <property type="entry name" value="Acyl-CoA_dh_N"/>
    <property type="match status" value="1"/>
</dbReference>
<dbReference type="InterPro" id="IPR036250">
    <property type="entry name" value="AcylCo_DH-like_C"/>
</dbReference>
<feature type="domain" description="Acyl-CoA dehydrogenase/oxidase N-terminal" evidence="8">
    <location>
        <begin position="14"/>
        <end position="120"/>
    </location>
</feature>
<dbReference type="Gene3D" id="2.40.110.10">
    <property type="entry name" value="Butyryl-CoA Dehydrogenase, subunit A, domain 2"/>
    <property type="match status" value="1"/>
</dbReference>
<name>A0ABT3SFF4_9MYCO</name>
<feature type="domain" description="Acyl-CoA dehydrogenase/oxidase C-terminal" evidence="6">
    <location>
        <begin position="230"/>
        <end position="378"/>
    </location>
</feature>
<evidence type="ECO:0000259" key="6">
    <source>
        <dbReference type="Pfam" id="PF00441"/>
    </source>
</evidence>
<dbReference type="PIRSF" id="PIRSF016578">
    <property type="entry name" value="HsaA"/>
    <property type="match status" value="1"/>
</dbReference>
<keyword evidence="5" id="KW-0560">Oxidoreductase</keyword>
<keyword evidence="4 5" id="KW-0274">FAD</keyword>
<evidence type="ECO:0000256" key="2">
    <source>
        <dbReference type="ARBA" id="ARBA00009347"/>
    </source>
</evidence>
<dbReference type="InterPro" id="IPR006091">
    <property type="entry name" value="Acyl-CoA_Oxase/DH_mid-dom"/>
</dbReference>
<keyword evidence="3 5" id="KW-0285">Flavoprotein</keyword>
<evidence type="ECO:0000256" key="3">
    <source>
        <dbReference type="ARBA" id="ARBA00022630"/>
    </source>
</evidence>
<evidence type="ECO:0000313" key="9">
    <source>
        <dbReference type="EMBL" id="MCX2938112.1"/>
    </source>
</evidence>
<dbReference type="Pfam" id="PF02770">
    <property type="entry name" value="Acyl-CoA_dh_M"/>
    <property type="match status" value="1"/>
</dbReference>
<sequence>MTSPPSDRSETVAAIWEAVQGVSAQWGRAYWRDCRATGRRPSEFMTGLADAGLLGIGVPENMGGSGGGVTELVALAEALGRTGVPLSGYVVVPFFCRVPVIKVGTPAQVEAVVKPTLTGEPSVAFAFTEPDAGTNSFAMRTHAQKIDNGWRLDGQKTYISGADEAPMLMVAARTNSAGKRAELTLFVLPNDTPGISVTPQNITVNAPEKQCTVFFDGVEVPDSAVLGEPGRGAAYLFDGLNPERLVAAGGSIGLGDFVLQKGVEYASERAPFGTPIGAYQSVAHPMARAKVGLEAAKLFAYRGAEVFDSGGDAGQLSNMAKLMASESAWAATDSVIQAFGGAAFDVDNDILWLLETLRLTRVAPLNNEMILNSIGTHLLGLPRSY</sequence>
<dbReference type="InterPro" id="IPR037069">
    <property type="entry name" value="AcylCoA_DH/ox_N_sf"/>
</dbReference>
<dbReference type="Pfam" id="PF00441">
    <property type="entry name" value="Acyl-CoA_dh_1"/>
    <property type="match status" value="1"/>
</dbReference>
<dbReference type="PANTHER" id="PTHR43884:SF12">
    <property type="entry name" value="ISOVALERYL-COA DEHYDROGENASE, MITOCHONDRIAL-RELATED"/>
    <property type="match status" value="1"/>
</dbReference>
<protein>
    <submittedName>
        <fullName evidence="9">Acyl-CoA/acyl-ACP dehydrogenase</fullName>
    </submittedName>
</protein>
<dbReference type="Gene3D" id="1.10.540.10">
    <property type="entry name" value="Acyl-CoA dehydrogenase/oxidase, N-terminal domain"/>
    <property type="match status" value="1"/>
</dbReference>
<dbReference type="RefSeq" id="WP_266073990.1">
    <property type="nucleotide sequence ID" value="NZ_JAPJDO010000012.1"/>
</dbReference>
<comment type="caution">
    <text evidence="9">The sequence shown here is derived from an EMBL/GenBank/DDBJ whole genome shotgun (WGS) entry which is preliminary data.</text>
</comment>
<proteinExistence type="inferred from homology"/>
<dbReference type="Gene3D" id="1.20.140.10">
    <property type="entry name" value="Butyryl-CoA Dehydrogenase, subunit A, domain 3"/>
    <property type="match status" value="1"/>
</dbReference>
<feature type="domain" description="Acyl-CoA oxidase/dehydrogenase middle" evidence="7">
    <location>
        <begin position="124"/>
        <end position="217"/>
    </location>
</feature>
<evidence type="ECO:0000313" key="10">
    <source>
        <dbReference type="Proteomes" id="UP001300745"/>
    </source>
</evidence>
<evidence type="ECO:0000259" key="8">
    <source>
        <dbReference type="Pfam" id="PF02771"/>
    </source>
</evidence>
<evidence type="ECO:0000259" key="7">
    <source>
        <dbReference type="Pfam" id="PF02770"/>
    </source>
</evidence>